<evidence type="ECO:0000256" key="3">
    <source>
        <dbReference type="ARBA" id="ARBA00022723"/>
    </source>
</evidence>
<evidence type="ECO:0000256" key="4">
    <source>
        <dbReference type="ARBA" id="ARBA00022801"/>
    </source>
</evidence>
<keyword evidence="6" id="KW-0464">Manganese</keyword>
<keyword evidence="4" id="KW-0378">Hydrolase</keyword>
<dbReference type="InterPro" id="IPR029052">
    <property type="entry name" value="Metallo-depent_PP-like"/>
</dbReference>
<evidence type="ECO:0000313" key="10">
    <source>
        <dbReference type="EMBL" id="KAA0194337.1"/>
    </source>
</evidence>
<protein>
    <recommendedName>
        <fullName evidence="2">protein-serine/threonine phosphatase</fullName>
        <ecNumber evidence="2">3.1.3.16</ecNumber>
    </recommendedName>
</protein>
<proteinExistence type="predicted"/>
<dbReference type="Gene3D" id="3.60.21.10">
    <property type="match status" value="1"/>
</dbReference>
<comment type="catalytic activity">
    <reaction evidence="7">
        <text>O-phospho-L-seryl-[protein] + H2O = L-seryl-[protein] + phosphate</text>
        <dbReference type="Rhea" id="RHEA:20629"/>
        <dbReference type="Rhea" id="RHEA-COMP:9863"/>
        <dbReference type="Rhea" id="RHEA-COMP:11604"/>
        <dbReference type="ChEBI" id="CHEBI:15377"/>
        <dbReference type="ChEBI" id="CHEBI:29999"/>
        <dbReference type="ChEBI" id="CHEBI:43474"/>
        <dbReference type="ChEBI" id="CHEBI:83421"/>
        <dbReference type="EC" id="3.1.3.16"/>
    </reaction>
</comment>
<dbReference type="PANTHER" id="PTHR11668">
    <property type="entry name" value="SERINE/THREONINE PROTEIN PHOSPHATASE"/>
    <property type="match status" value="1"/>
</dbReference>
<dbReference type="PRINTS" id="PR00114">
    <property type="entry name" value="STPHPHTASE"/>
</dbReference>
<dbReference type="SMART" id="SM00156">
    <property type="entry name" value="PP2Ac"/>
    <property type="match status" value="1"/>
</dbReference>
<dbReference type="InterPro" id="IPR006186">
    <property type="entry name" value="Ser/Thr-sp_prot-phosphatase"/>
</dbReference>
<keyword evidence="11" id="KW-1185">Reference proteome</keyword>
<dbReference type="InterPro" id="IPR004843">
    <property type="entry name" value="Calcineurin-like_PHP"/>
</dbReference>
<dbReference type="SUPFAM" id="SSF56300">
    <property type="entry name" value="Metallo-dependent phosphatases"/>
    <property type="match status" value="1"/>
</dbReference>
<dbReference type="OrthoDB" id="6221920at2759"/>
<dbReference type="EMBL" id="LUCM01004444">
    <property type="protein sequence ID" value="KAA0194337.1"/>
    <property type="molecule type" value="Genomic_DNA"/>
</dbReference>
<feature type="domain" description="Serine/threonine specific protein phosphatases" evidence="9">
    <location>
        <begin position="46"/>
        <end position="331"/>
    </location>
</feature>
<evidence type="ECO:0000256" key="6">
    <source>
        <dbReference type="ARBA" id="ARBA00023211"/>
    </source>
</evidence>
<evidence type="ECO:0000256" key="8">
    <source>
        <dbReference type="ARBA" id="ARBA00048336"/>
    </source>
</evidence>
<comment type="catalytic activity">
    <reaction evidence="8">
        <text>O-phospho-L-threonyl-[protein] + H2O = L-threonyl-[protein] + phosphate</text>
        <dbReference type="Rhea" id="RHEA:47004"/>
        <dbReference type="Rhea" id="RHEA-COMP:11060"/>
        <dbReference type="Rhea" id="RHEA-COMP:11605"/>
        <dbReference type="ChEBI" id="CHEBI:15377"/>
        <dbReference type="ChEBI" id="CHEBI:30013"/>
        <dbReference type="ChEBI" id="CHEBI:43474"/>
        <dbReference type="ChEBI" id="CHEBI:61977"/>
        <dbReference type="EC" id="3.1.3.16"/>
    </reaction>
</comment>
<gene>
    <name evidence="10" type="ORF">FBUS_04992</name>
</gene>
<dbReference type="AlphaFoldDB" id="A0A8E0RYT3"/>
<comment type="caution">
    <text evidence="10">The sequence shown here is derived from an EMBL/GenBank/DDBJ whole genome shotgun (WGS) entry which is preliminary data.</text>
</comment>
<organism evidence="10 11">
    <name type="scientific">Fasciolopsis buskii</name>
    <dbReference type="NCBI Taxonomy" id="27845"/>
    <lineage>
        <taxon>Eukaryota</taxon>
        <taxon>Metazoa</taxon>
        <taxon>Spiralia</taxon>
        <taxon>Lophotrochozoa</taxon>
        <taxon>Platyhelminthes</taxon>
        <taxon>Trematoda</taxon>
        <taxon>Digenea</taxon>
        <taxon>Plagiorchiida</taxon>
        <taxon>Echinostomata</taxon>
        <taxon>Echinostomatoidea</taxon>
        <taxon>Fasciolidae</taxon>
        <taxon>Fasciolopsis</taxon>
    </lineage>
</organism>
<dbReference type="Pfam" id="PF00149">
    <property type="entry name" value="Metallophos"/>
    <property type="match status" value="1"/>
</dbReference>
<comment type="cofactor">
    <cofactor evidence="1">
        <name>Mn(2+)</name>
        <dbReference type="ChEBI" id="CHEBI:29035"/>
    </cofactor>
</comment>
<dbReference type="GO" id="GO:0005634">
    <property type="term" value="C:nucleus"/>
    <property type="evidence" value="ECO:0007669"/>
    <property type="project" value="TreeGrafter"/>
</dbReference>
<name>A0A8E0RYT3_9TREM</name>
<keyword evidence="5" id="KW-0904">Protein phosphatase</keyword>
<dbReference type="EC" id="3.1.3.16" evidence="2"/>
<dbReference type="GO" id="GO:0046872">
    <property type="term" value="F:metal ion binding"/>
    <property type="evidence" value="ECO:0007669"/>
    <property type="project" value="UniProtKB-KW"/>
</dbReference>
<evidence type="ECO:0000256" key="1">
    <source>
        <dbReference type="ARBA" id="ARBA00001936"/>
    </source>
</evidence>
<dbReference type="Proteomes" id="UP000728185">
    <property type="component" value="Unassembled WGS sequence"/>
</dbReference>
<evidence type="ECO:0000259" key="9">
    <source>
        <dbReference type="SMART" id="SM00156"/>
    </source>
</evidence>
<dbReference type="PANTHER" id="PTHR11668:SF300">
    <property type="entry name" value="SERINE_THREONINE-PROTEIN PHOSPHATASE"/>
    <property type="match status" value="1"/>
</dbReference>
<keyword evidence="3" id="KW-0479">Metal-binding</keyword>
<dbReference type="GO" id="GO:0004722">
    <property type="term" value="F:protein serine/threonine phosphatase activity"/>
    <property type="evidence" value="ECO:0007669"/>
    <property type="project" value="UniProtKB-EC"/>
</dbReference>
<sequence length="363" mass="41911">MTSAVADGIVHMGISGQARRRVMQSVTNLIPRLMDRQVFKGQQVQISEFEIRNICHLLPDILVCEPVCLDLDLETPIHVVGDILGQYVHLLRIFEEFGHPPAKRYLFLGNYTWRNMFAIETLTLLFCYKLLYPESIYLLRGRCECSATGRLYGFYDQCVQRFSRRSWHDLSNVFCYLPIAATVNKNILCVHSGLSPMFLTFELSSVAQMQALFFRLVTRPSEMQTYSITTHLIWSEPDDDSTEWDQNPIGLGYLFGRSVVKEVCDRLNLKRIIRSSGLVQNGYAKFADTPLVNIFSAPDFEETYENKGAVLQLSLDAEQEVRYRVRLICPLIHMRRKHTTRMNVRFEDLIGENVPKESKLMFA</sequence>
<evidence type="ECO:0000256" key="5">
    <source>
        <dbReference type="ARBA" id="ARBA00022912"/>
    </source>
</evidence>
<accession>A0A8E0RYT3</accession>
<evidence type="ECO:0000256" key="7">
    <source>
        <dbReference type="ARBA" id="ARBA00047761"/>
    </source>
</evidence>
<reference evidence="10" key="1">
    <citation type="submission" date="2019-05" db="EMBL/GenBank/DDBJ databases">
        <title>Annotation for the trematode Fasciolopsis buski.</title>
        <authorList>
            <person name="Choi Y.-J."/>
        </authorList>
    </citation>
    <scope>NUCLEOTIDE SEQUENCE</scope>
    <source>
        <strain evidence="10">HT</strain>
        <tissue evidence="10">Whole worm</tissue>
    </source>
</reference>
<dbReference type="GO" id="GO:0005737">
    <property type="term" value="C:cytoplasm"/>
    <property type="evidence" value="ECO:0007669"/>
    <property type="project" value="TreeGrafter"/>
</dbReference>
<dbReference type="InterPro" id="IPR050341">
    <property type="entry name" value="PP1_catalytic_subunit"/>
</dbReference>
<evidence type="ECO:0000313" key="11">
    <source>
        <dbReference type="Proteomes" id="UP000728185"/>
    </source>
</evidence>
<evidence type="ECO:0000256" key="2">
    <source>
        <dbReference type="ARBA" id="ARBA00013081"/>
    </source>
</evidence>